<dbReference type="Proteomes" id="UP000078492">
    <property type="component" value="Unassembled WGS sequence"/>
</dbReference>
<reference evidence="1 2" key="1">
    <citation type="submission" date="2015-09" db="EMBL/GenBank/DDBJ databases">
        <title>Trachymyrmex cornetzi WGS genome.</title>
        <authorList>
            <person name="Nygaard S."/>
            <person name="Hu H."/>
            <person name="Boomsma J."/>
            <person name="Zhang G."/>
        </authorList>
    </citation>
    <scope>NUCLEOTIDE SEQUENCE [LARGE SCALE GENOMIC DNA]</scope>
    <source>
        <strain evidence="1">Tcor2-1</strain>
        <tissue evidence="1">Whole body</tissue>
    </source>
</reference>
<accession>A0A151JNX7</accession>
<keyword evidence="2" id="KW-1185">Reference proteome</keyword>
<protein>
    <recommendedName>
        <fullName evidence="3">Transposable element Tc1 transposase</fullName>
    </recommendedName>
</protein>
<proteinExistence type="predicted"/>
<dbReference type="EMBL" id="KQ978795">
    <property type="protein sequence ID" value="KYN28337.1"/>
    <property type="molecule type" value="Genomic_DNA"/>
</dbReference>
<gene>
    <name evidence="1" type="ORF">ALC57_02250</name>
</gene>
<dbReference type="GO" id="GO:0003676">
    <property type="term" value="F:nucleic acid binding"/>
    <property type="evidence" value="ECO:0007669"/>
    <property type="project" value="InterPro"/>
</dbReference>
<dbReference type="AlphaFoldDB" id="A0A151JNX7"/>
<dbReference type="InterPro" id="IPR036397">
    <property type="entry name" value="RNaseH_sf"/>
</dbReference>
<evidence type="ECO:0000313" key="2">
    <source>
        <dbReference type="Proteomes" id="UP000078492"/>
    </source>
</evidence>
<sequence length="129" mass="15455">MLTTEQRRRRIEFANYHLNKPQREWDTWIWSDEKVITFSIDCPAGLPNSFMHQSKYSEDGRLRIWRPKKDTQLDPRYVVMDSGITCNFWGCMNAAGWFANRPDIFKLDWCAKPPDLNPLENVWTIMIRE</sequence>
<dbReference type="Gene3D" id="3.30.420.10">
    <property type="entry name" value="Ribonuclease H-like superfamily/Ribonuclease H"/>
    <property type="match status" value="1"/>
</dbReference>
<evidence type="ECO:0008006" key="3">
    <source>
        <dbReference type="Google" id="ProtNLM"/>
    </source>
</evidence>
<organism evidence="1 2">
    <name type="scientific">Trachymyrmex cornetzi</name>
    <dbReference type="NCBI Taxonomy" id="471704"/>
    <lineage>
        <taxon>Eukaryota</taxon>
        <taxon>Metazoa</taxon>
        <taxon>Ecdysozoa</taxon>
        <taxon>Arthropoda</taxon>
        <taxon>Hexapoda</taxon>
        <taxon>Insecta</taxon>
        <taxon>Pterygota</taxon>
        <taxon>Neoptera</taxon>
        <taxon>Endopterygota</taxon>
        <taxon>Hymenoptera</taxon>
        <taxon>Apocrita</taxon>
        <taxon>Aculeata</taxon>
        <taxon>Formicoidea</taxon>
        <taxon>Formicidae</taxon>
        <taxon>Myrmicinae</taxon>
        <taxon>Trachymyrmex</taxon>
    </lineage>
</organism>
<evidence type="ECO:0000313" key="1">
    <source>
        <dbReference type="EMBL" id="KYN28337.1"/>
    </source>
</evidence>
<name>A0A151JNX7_9HYME</name>